<dbReference type="PROSITE" id="PS50112">
    <property type="entry name" value="PAS"/>
    <property type="match status" value="1"/>
</dbReference>
<dbReference type="Proteomes" id="UP000275504">
    <property type="component" value="Chromosome"/>
</dbReference>
<dbReference type="Pfam" id="PF08447">
    <property type="entry name" value="PAS_3"/>
    <property type="match status" value="1"/>
</dbReference>
<dbReference type="EMBL" id="LR134359">
    <property type="protein sequence ID" value="VEG62267.1"/>
    <property type="molecule type" value="Genomic_DNA"/>
</dbReference>
<dbReference type="AlphaFoldDB" id="A0A381CY72"/>
<dbReference type="Gene3D" id="3.30.450.20">
    <property type="entry name" value="PAS domain"/>
    <property type="match status" value="1"/>
</dbReference>
<sequence length="86" mass="10195">MKDFFKDQFFKALEKNTIFSRADVQGNLIFVSDKLCQISGYSKKELIGKKHSIFKHPDVEECYIEELLKKLSYKKPYQVIFKILIN</sequence>
<gene>
    <name evidence="2" type="primary">aer_3</name>
    <name evidence="2" type="ORF">NCTC11951_01397</name>
</gene>
<dbReference type="CDD" id="cd00130">
    <property type="entry name" value="PAS"/>
    <property type="match status" value="1"/>
</dbReference>
<dbReference type="SUPFAM" id="SSF55785">
    <property type="entry name" value="PYP-like sensor domain (PAS domain)"/>
    <property type="match status" value="1"/>
</dbReference>
<accession>A0A381CY72</accession>
<proteinExistence type="predicted"/>
<dbReference type="InterPro" id="IPR000014">
    <property type="entry name" value="PAS"/>
</dbReference>
<reference evidence="2 3" key="1">
    <citation type="submission" date="2018-12" db="EMBL/GenBank/DDBJ databases">
        <authorList>
            <consortium name="Pathogen Informatics"/>
        </authorList>
    </citation>
    <scope>NUCLEOTIDE SEQUENCE [LARGE SCALE GENOMIC DNA]</scope>
    <source>
        <strain evidence="2 3">NCTC11951</strain>
    </source>
</reference>
<dbReference type="InterPro" id="IPR035965">
    <property type="entry name" value="PAS-like_dom_sf"/>
</dbReference>
<evidence type="ECO:0000313" key="3">
    <source>
        <dbReference type="Proteomes" id="UP000275504"/>
    </source>
</evidence>
<evidence type="ECO:0000259" key="1">
    <source>
        <dbReference type="PROSITE" id="PS50112"/>
    </source>
</evidence>
<name>A0A381CY72_CAMJU</name>
<dbReference type="InterPro" id="IPR013655">
    <property type="entry name" value="PAS_fold_3"/>
</dbReference>
<evidence type="ECO:0000313" key="2">
    <source>
        <dbReference type="EMBL" id="VEG62267.1"/>
    </source>
</evidence>
<organism evidence="2 3">
    <name type="scientific">Campylobacter jejuni subsp. doylei</name>
    <dbReference type="NCBI Taxonomy" id="32021"/>
    <lineage>
        <taxon>Bacteria</taxon>
        <taxon>Pseudomonadati</taxon>
        <taxon>Campylobacterota</taxon>
        <taxon>Epsilonproteobacteria</taxon>
        <taxon>Campylobacterales</taxon>
        <taxon>Campylobacteraceae</taxon>
        <taxon>Campylobacter</taxon>
    </lineage>
</organism>
<feature type="domain" description="PAS" evidence="1">
    <location>
        <begin position="23"/>
        <end position="74"/>
    </location>
</feature>
<protein>
    <submittedName>
        <fullName evidence="2">ATPase</fullName>
    </submittedName>
</protein>
<dbReference type="NCBIfam" id="TIGR00229">
    <property type="entry name" value="sensory_box"/>
    <property type="match status" value="1"/>
</dbReference>